<sequence>MFKFLFILAVGVAIGYGYGWKDAQKHDKNAVERLVERVGGETRERMGNDVDGRYGAGDTK</sequence>
<dbReference type="EMBL" id="DPIY01000011">
    <property type="protein sequence ID" value="HCT58543.1"/>
    <property type="molecule type" value="Genomic_DNA"/>
</dbReference>
<comment type="caution">
    <text evidence="1">The sequence shown here is derived from an EMBL/GenBank/DDBJ whole genome shotgun (WGS) entry which is preliminary data.</text>
</comment>
<dbReference type="AlphaFoldDB" id="A0A3D4VBQ5"/>
<evidence type="ECO:0000313" key="1">
    <source>
        <dbReference type="EMBL" id="HCT58543.1"/>
    </source>
</evidence>
<accession>A0A3D4VBQ5</accession>
<dbReference type="Proteomes" id="UP000264071">
    <property type="component" value="Unassembled WGS sequence"/>
</dbReference>
<protein>
    <submittedName>
        <fullName evidence="1">Uncharacterized protein</fullName>
    </submittedName>
</protein>
<gene>
    <name evidence="1" type="ORF">DGD08_15160</name>
</gene>
<evidence type="ECO:0000313" key="2">
    <source>
        <dbReference type="Proteomes" id="UP000264071"/>
    </source>
</evidence>
<proteinExistence type="predicted"/>
<name>A0A3D4VBQ5_9BACT</name>
<organism evidence="1 2">
    <name type="scientific">Gemmatimonas aurantiaca</name>
    <dbReference type="NCBI Taxonomy" id="173480"/>
    <lineage>
        <taxon>Bacteria</taxon>
        <taxon>Pseudomonadati</taxon>
        <taxon>Gemmatimonadota</taxon>
        <taxon>Gemmatimonadia</taxon>
        <taxon>Gemmatimonadales</taxon>
        <taxon>Gemmatimonadaceae</taxon>
        <taxon>Gemmatimonas</taxon>
    </lineage>
</organism>
<reference evidence="1 2" key="1">
    <citation type="journal article" date="2018" name="Nat. Biotechnol.">
        <title>A standardized bacterial taxonomy based on genome phylogeny substantially revises the tree of life.</title>
        <authorList>
            <person name="Parks D.H."/>
            <person name="Chuvochina M."/>
            <person name="Waite D.W."/>
            <person name="Rinke C."/>
            <person name="Skarshewski A."/>
            <person name="Chaumeil P.A."/>
            <person name="Hugenholtz P."/>
        </authorList>
    </citation>
    <scope>NUCLEOTIDE SEQUENCE [LARGE SCALE GENOMIC DNA]</scope>
    <source>
        <strain evidence="1">UBA8844</strain>
    </source>
</reference>